<proteinExistence type="predicted"/>
<dbReference type="CDD" id="cd12797">
    <property type="entry name" value="M23_peptidase"/>
    <property type="match status" value="1"/>
</dbReference>
<dbReference type="InterPro" id="IPR011055">
    <property type="entry name" value="Dup_hybrid_motif"/>
</dbReference>
<name>A0A381S1Z2_9ZZZZ</name>
<dbReference type="InterPro" id="IPR033803">
    <property type="entry name" value="CBD-like_Golvesin-Xly"/>
</dbReference>
<dbReference type="GO" id="GO:0004222">
    <property type="term" value="F:metalloendopeptidase activity"/>
    <property type="evidence" value="ECO:0007669"/>
    <property type="project" value="TreeGrafter"/>
</dbReference>
<dbReference type="SUPFAM" id="SSF51261">
    <property type="entry name" value="Duplicated hybrid motif"/>
    <property type="match status" value="1"/>
</dbReference>
<dbReference type="Gene3D" id="2.70.70.10">
    <property type="entry name" value="Glucose Permease (Domain IIA)"/>
    <property type="match status" value="1"/>
</dbReference>
<dbReference type="InterPro" id="IPR026444">
    <property type="entry name" value="Secre_tail"/>
</dbReference>
<protein>
    <recommendedName>
        <fullName evidence="5">Peptidase M23 domain-containing protein</fullName>
    </recommendedName>
</protein>
<dbReference type="PANTHER" id="PTHR21666:SF270">
    <property type="entry name" value="MUREIN HYDROLASE ACTIVATOR ENVC"/>
    <property type="match status" value="1"/>
</dbReference>
<evidence type="ECO:0000313" key="4">
    <source>
        <dbReference type="EMBL" id="SUZ98060.1"/>
    </source>
</evidence>
<evidence type="ECO:0000259" key="2">
    <source>
        <dbReference type="Pfam" id="PF18962"/>
    </source>
</evidence>
<feature type="domain" description="M23ase beta-sheet core" evidence="1">
    <location>
        <begin position="84"/>
        <end position="186"/>
    </location>
</feature>
<organism evidence="4">
    <name type="scientific">marine metagenome</name>
    <dbReference type="NCBI Taxonomy" id="408172"/>
    <lineage>
        <taxon>unclassified sequences</taxon>
        <taxon>metagenomes</taxon>
        <taxon>ecological metagenomes</taxon>
    </lineage>
</organism>
<dbReference type="EMBL" id="UINC01002568">
    <property type="protein sequence ID" value="SUZ98060.1"/>
    <property type="molecule type" value="Genomic_DNA"/>
</dbReference>
<evidence type="ECO:0008006" key="5">
    <source>
        <dbReference type="Google" id="ProtNLM"/>
    </source>
</evidence>
<dbReference type="InterPro" id="IPR016047">
    <property type="entry name" value="M23ase_b-sheet_dom"/>
</dbReference>
<dbReference type="InterPro" id="IPR050570">
    <property type="entry name" value="Cell_wall_metabolism_enzyme"/>
</dbReference>
<accession>A0A381S1Z2</accession>
<gene>
    <name evidence="4" type="ORF">METZ01_LOCUS50914</name>
</gene>
<dbReference type="Gene3D" id="2.60.40.4070">
    <property type="match status" value="1"/>
</dbReference>
<feature type="domain" description="Golvesin/Xly CBD-like" evidence="3">
    <location>
        <begin position="242"/>
        <end position="366"/>
    </location>
</feature>
<dbReference type="Pfam" id="PF25275">
    <property type="entry name" value="Golvesin_C"/>
    <property type="match status" value="1"/>
</dbReference>
<dbReference type="Pfam" id="PF18962">
    <property type="entry name" value="Por_Secre_tail"/>
    <property type="match status" value="1"/>
</dbReference>
<evidence type="ECO:0000259" key="1">
    <source>
        <dbReference type="Pfam" id="PF01551"/>
    </source>
</evidence>
<evidence type="ECO:0000259" key="3">
    <source>
        <dbReference type="Pfam" id="PF25275"/>
    </source>
</evidence>
<reference evidence="4" key="1">
    <citation type="submission" date="2018-05" db="EMBL/GenBank/DDBJ databases">
        <authorList>
            <person name="Lanie J.A."/>
            <person name="Ng W.-L."/>
            <person name="Kazmierczak K.M."/>
            <person name="Andrzejewski T.M."/>
            <person name="Davidsen T.M."/>
            <person name="Wayne K.J."/>
            <person name="Tettelin H."/>
            <person name="Glass J.I."/>
            <person name="Rusch D."/>
            <person name="Podicherti R."/>
            <person name="Tsui H.-C.T."/>
            <person name="Winkler M.E."/>
        </authorList>
    </citation>
    <scope>NUCLEOTIDE SEQUENCE</scope>
</reference>
<dbReference type="NCBIfam" id="TIGR04183">
    <property type="entry name" value="Por_Secre_tail"/>
    <property type="match status" value="1"/>
</dbReference>
<dbReference type="AlphaFoldDB" id="A0A381S1Z2"/>
<feature type="domain" description="Secretion system C-terminal sorting" evidence="2">
    <location>
        <begin position="392"/>
        <end position="472"/>
    </location>
</feature>
<dbReference type="PANTHER" id="PTHR21666">
    <property type="entry name" value="PEPTIDASE-RELATED"/>
    <property type="match status" value="1"/>
</dbReference>
<sequence length="475" mass="52944">MNIVKYLFLLFAIMFVTIIVAQTPFLESLPYVSPDFQQYPIRHHTDHNYPTQTTNGINARFDGRIFTNNIVAFNCPAGISCYDGHAGNDYHMPINTPILAAADGFVVWSAFSPGADPCPGGIAPNGDTGIIIIYHNNDYYTCYLHLNPPLNVSLGETVAAGDTIGFNGMTGCATSPHLHFEVRKENYFFDQQLPWVVDPYGWWGDYEDPIISLRGFENEWLWKSNWIVDDGDVAFQRFYGPNWSYQNIGYNDDSWTVPVSNDEENSAHYAIWVPELADSGEFNIDVFLPDVSDLATAAQYEIIIKDTAGINTKSTIIVDQTSNPNNFITIATVDLRTGSNCAIILRDVVDSTSSGSFVAFDAIRFVNNQQVGISNENDAAITPSDIIVHPSYPNPFNANITIHYQTQQKRKIDISIFDISGKHVNTLVDEFKESGKHAVTWGGSTNNNQTVPSGVYYCIVTSNGYRYAQKIILLK</sequence>
<dbReference type="Pfam" id="PF01551">
    <property type="entry name" value="Peptidase_M23"/>
    <property type="match status" value="1"/>
</dbReference>